<dbReference type="EMBL" id="JYDL01000026">
    <property type="protein sequence ID" value="KRX23141.1"/>
    <property type="molecule type" value="Genomic_DNA"/>
</dbReference>
<dbReference type="Proteomes" id="UP000054630">
    <property type="component" value="Unassembled WGS sequence"/>
</dbReference>
<dbReference type="AlphaFoldDB" id="A0A0V0S9V3"/>
<reference evidence="1 2" key="1">
    <citation type="submission" date="2015-01" db="EMBL/GenBank/DDBJ databases">
        <title>Evolution of Trichinella species and genotypes.</title>
        <authorList>
            <person name="Korhonen P.K."/>
            <person name="Edoardo P."/>
            <person name="Giuseppe L.R."/>
            <person name="Gasser R.B."/>
        </authorList>
    </citation>
    <scope>NUCLEOTIDE SEQUENCE [LARGE SCALE GENOMIC DNA]</scope>
    <source>
        <strain evidence="1">ISS37</strain>
    </source>
</reference>
<organism evidence="1 2">
    <name type="scientific">Trichinella nelsoni</name>
    <dbReference type="NCBI Taxonomy" id="6336"/>
    <lineage>
        <taxon>Eukaryota</taxon>
        <taxon>Metazoa</taxon>
        <taxon>Ecdysozoa</taxon>
        <taxon>Nematoda</taxon>
        <taxon>Enoplea</taxon>
        <taxon>Dorylaimia</taxon>
        <taxon>Trichinellida</taxon>
        <taxon>Trichinellidae</taxon>
        <taxon>Trichinella</taxon>
    </lineage>
</organism>
<protein>
    <submittedName>
        <fullName evidence="1">Uncharacterized protein</fullName>
    </submittedName>
</protein>
<keyword evidence="2" id="KW-1185">Reference proteome</keyword>
<name>A0A0V0S9V3_9BILA</name>
<evidence type="ECO:0000313" key="1">
    <source>
        <dbReference type="EMBL" id="KRX23141.1"/>
    </source>
</evidence>
<proteinExistence type="predicted"/>
<comment type="caution">
    <text evidence="1">The sequence shown here is derived from an EMBL/GenBank/DDBJ whole genome shotgun (WGS) entry which is preliminary data.</text>
</comment>
<accession>A0A0V0S9V3</accession>
<sequence length="142" mass="15717">MLAEELMPTSKRVANQEHDHNGNQHERCAIFAHLATIVDVVEPSELAPQGARMAQRSDNAYADNAQQYERVLSDFRRDHMHGSGVENVRPAGGGLDLCPAGHVEQKREPNCTVKNHFHLLTGAPTLGDERIADAEKTVRAHH</sequence>
<gene>
    <name evidence="1" type="ORF">T07_12506</name>
</gene>
<evidence type="ECO:0000313" key="2">
    <source>
        <dbReference type="Proteomes" id="UP000054630"/>
    </source>
</evidence>